<feature type="region of interest" description="Disordered" evidence="1">
    <location>
        <begin position="195"/>
        <end position="269"/>
    </location>
</feature>
<feature type="region of interest" description="Disordered" evidence="1">
    <location>
        <begin position="476"/>
        <end position="509"/>
    </location>
</feature>
<organism evidence="3">
    <name type="scientific">Melampsora larici-populina (strain 98AG31 / pathotype 3-4-7)</name>
    <name type="common">Poplar leaf rust fungus</name>
    <dbReference type="NCBI Taxonomy" id="747676"/>
    <lineage>
        <taxon>Eukaryota</taxon>
        <taxon>Fungi</taxon>
        <taxon>Dikarya</taxon>
        <taxon>Basidiomycota</taxon>
        <taxon>Pucciniomycotina</taxon>
        <taxon>Pucciniomycetes</taxon>
        <taxon>Pucciniales</taxon>
        <taxon>Melampsoraceae</taxon>
        <taxon>Melampsora</taxon>
    </lineage>
</organism>
<accession>F4R4U9</accession>
<feature type="region of interest" description="Disordered" evidence="1">
    <location>
        <begin position="45"/>
        <end position="71"/>
    </location>
</feature>
<evidence type="ECO:0000313" key="3">
    <source>
        <dbReference type="Proteomes" id="UP000001072"/>
    </source>
</evidence>
<dbReference type="RefSeq" id="XP_007403875.1">
    <property type="nucleotide sequence ID" value="XM_007403813.1"/>
</dbReference>
<feature type="compositionally biased region" description="Low complexity" evidence="1">
    <location>
        <begin position="46"/>
        <end position="69"/>
    </location>
</feature>
<dbReference type="Proteomes" id="UP000001072">
    <property type="component" value="Unassembled WGS sequence"/>
</dbReference>
<feature type="region of interest" description="Disordered" evidence="1">
    <location>
        <begin position="420"/>
        <end position="440"/>
    </location>
</feature>
<reference evidence="3" key="1">
    <citation type="journal article" date="2011" name="Proc. Natl. Acad. Sci. U.S.A.">
        <title>Obligate biotrophy features unraveled by the genomic analysis of rust fungi.</title>
        <authorList>
            <person name="Duplessis S."/>
            <person name="Cuomo C.A."/>
            <person name="Lin Y.-C."/>
            <person name="Aerts A."/>
            <person name="Tisserant E."/>
            <person name="Veneault-Fourrey C."/>
            <person name="Joly D.L."/>
            <person name="Hacquard S."/>
            <person name="Amselem J."/>
            <person name="Cantarel B.L."/>
            <person name="Chiu R."/>
            <person name="Coutinho P.M."/>
            <person name="Feau N."/>
            <person name="Field M."/>
            <person name="Frey P."/>
            <person name="Gelhaye E."/>
            <person name="Goldberg J."/>
            <person name="Grabherr M.G."/>
            <person name="Kodira C.D."/>
            <person name="Kohler A."/>
            <person name="Kuees U."/>
            <person name="Lindquist E.A."/>
            <person name="Lucas S.M."/>
            <person name="Mago R."/>
            <person name="Mauceli E."/>
            <person name="Morin E."/>
            <person name="Murat C."/>
            <person name="Pangilinan J.L."/>
            <person name="Park R."/>
            <person name="Pearson M."/>
            <person name="Quesneville H."/>
            <person name="Rouhier N."/>
            <person name="Sakthikumar S."/>
            <person name="Salamov A.A."/>
            <person name="Schmutz J."/>
            <person name="Selles B."/>
            <person name="Shapiro H."/>
            <person name="Tanguay P."/>
            <person name="Tuskan G.A."/>
            <person name="Henrissat B."/>
            <person name="Van de Peer Y."/>
            <person name="Rouze P."/>
            <person name="Ellis J.G."/>
            <person name="Dodds P.N."/>
            <person name="Schein J.E."/>
            <person name="Zhong S."/>
            <person name="Hamelin R.C."/>
            <person name="Grigoriev I.V."/>
            <person name="Szabo L.J."/>
            <person name="Martin F."/>
        </authorList>
    </citation>
    <scope>NUCLEOTIDE SEQUENCE [LARGE SCALE GENOMIC DNA]</scope>
    <source>
        <strain evidence="3">98AG31 / pathotype 3-4-7</strain>
    </source>
</reference>
<feature type="region of interest" description="Disordered" evidence="1">
    <location>
        <begin position="328"/>
        <end position="406"/>
    </location>
</feature>
<feature type="compositionally biased region" description="Pro residues" evidence="1">
    <location>
        <begin position="328"/>
        <end position="338"/>
    </location>
</feature>
<dbReference type="AlphaFoldDB" id="F4R4U9"/>
<dbReference type="KEGG" id="mlr:MELLADRAFT_87193"/>
<dbReference type="OrthoDB" id="2502886at2759"/>
<evidence type="ECO:0000313" key="2">
    <source>
        <dbReference type="EMBL" id="EGG12937.1"/>
    </source>
</evidence>
<protein>
    <submittedName>
        <fullName evidence="2">Uncharacterized protein</fullName>
    </submittedName>
</protein>
<dbReference type="eggNOG" id="ENOG502TNBF">
    <property type="taxonomic scope" value="Eukaryota"/>
</dbReference>
<name>F4R4U9_MELLP</name>
<dbReference type="VEuPathDB" id="FungiDB:MELLADRAFT_87193"/>
<gene>
    <name evidence="2" type="ORF">MELLADRAFT_87193</name>
</gene>
<keyword evidence="3" id="KW-1185">Reference proteome</keyword>
<evidence type="ECO:0000256" key="1">
    <source>
        <dbReference type="SAM" id="MobiDB-lite"/>
    </source>
</evidence>
<sequence>MSEESINPSIAQHHQIIKRTSSHPDLRQLASNQSHHSLISTVSFLSNRNPSTSTSTSTSFPSTSSNISPEIEKVNSPLDIISIPTRSPPKYHQHHHIHHIQNPHHQRTLSVTSSIGSSSVYQQQQQHLLLQGRYHPHHRGSVSTCAMTDESPWDETDLDLEDAQGGINSLLMNSLEDHEGEGELEVEEIEVEEIEEESDGMMIDDDRSISSSQIRKGKMKEKIESSDSSMNHTIMSGDRLGTGNPDRDRSSRQTSMPIDHDTHRSTSTQVGAFGARMVRRKHVNRANLLPRPKAHLRVAAQLSTEDVSPDLLTEAEVHRRFRSVPFVIPPSSPAPNPLHSPLIPRTPSSPFGNPERKSIPLPPPPTNRFPEQVGPDDSLGKRDEESEDSSEGESTSMMDESTTEEQRMNLEIQKWKRFRGSGTTNTNHHPSLLTHPANPVGPNPLVISPGSPDPSPARPYGINGYHSFGGSPCSSLGTGTMTKPAKRRFQDTDRFDCSPNSNSFKRRAISPSASIAGSSSCVGSPILHYLQVQPTPTNNHQGQNSSITKD</sequence>
<dbReference type="InParanoid" id="F4R4U9"/>
<dbReference type="EMBL" id="GL883090">
    <property type="protein sequence ID" value="EGG12937.1"/>
    <property type="molecule type" value="Genomic_DNA"/>
</dbReference>
<dbReference type="HOGENOM" id="CLU_495289_0_0_1"/>
<proteinExistence type="predicted"/>
<dbReference type="GeneID" id="18934421"/>